<reference evidence="2" key="1">
    <citation type="journal article" date="2022" name="Int. J. Mol. Sci.">
        <title>Draft Genome of Tanacetum Coccineum: Genomic Comparison of Closely Related Tanacetum-Family Plants.</title>
        <authorList>
            <person name="Yamashiro T."/>
            <person name="Shiraishi A."/>
            <person name="Nakayama K."/>
            <person name="Satake H."/>
        </authorList>
    </citation>
    <scope>NUCLEOTIDE SEQUENCE</scope>
</reference>
<sequence length="433" mass="48510">MAQVNNMVKKAAVVAVIALSALATVSAQAMAPAPAPSTGTGLSLSASVKWIEMQCGNTCGDLIMMLLVVRAVAVVGAPFASPGIFRILMELESDSNSITSCVDIVWKLLVHQEVTLRVSMACIVGIGLYPSSCMKVISGYSSWPGLMGVKHRDFSRYGDVLWSFAGTIQAELCHRKQYTSFYKAFQLKLLLLFSSTSCSQDIWRNQIALARNVVHKARKRVCKAYDEFDSLYKEMRSRYTVFKLVKDLHTTNVDQIHAYLEQHERHVNEILLMHEVLLMYERSSDPLALVASHQMTKYPYQSLQILPGISTFHNLSQSSIFIGDTFLSYAVATRTLLRKQVGSTRGNRGLYVLHCHKGEGTCPKQCTNKEGKRDDYSLKEKVVVGSSSRSSQILHEEELAFLEDQEFQKLMQHSTFHYLQRCLSSDDLDALEL</sequence>
<keyword evidence="1" id="KW-0732">Signal</keyword>
<comment type="caution">
    <text evidence="2">The sequence shown here is derived from an EMBL/GenBank/DDBJ whole genome shotgun (WGS) entry which is preliminary data.</text>
</comment>
<dbReference type="EMBL" id="BQNB010010021">
    <property type="protein sequence ID" value="GJS71636.1"/>
    <property type="molecule type" value="Genomic_DNA"/>
</dbReference>
<feature type="signal peptide" evidence="1">
    <location>
        <begin position="1"/>
        <end position="27"/>
    </location>
</feature>
<dbReference type="Proteomes" id="UP001151760">
    <property type="component" value="Unassembled WGS sequence"/>
</dbReference>
<evidence type="ECO:0000313" key="2">
    <source>
        <dbReference type="EMBL" id="GJS71636.1"/>
    </source>
</evidence>
<keyword evidence="3" id="KW-1185">Reference proteome</keyword>
<evidence type="ECO:0000256" key="1">
    <source>
        <dbReference type="SAM" id="SignalP"/>
    </source>
</evidence>
<name>A0ABQ4Y253_9ASTR</name>
<gene>
    <name evidence="2" type="ORF">Tco_0704477</name>
</gene>
<feature type="chain" id="PRO_5046025461" evidence="1">
    <location>
        <begin position="28"/>
        <end position="433"/>
    </location>
</feature>
<accession>A0ABQ4Y253</accession>
<proteinExistence type="predicted"/>
<evidence type="ECO:0000313" key="3">
    <source>
        <dbReference type="Proteomes" id="UP001151760"/>
    </source>
</evidence>
<reference evidence="2" key="2">
    <citation type="submission" date="2022-01" db="EMBL/GenBank/DDBJ databases">
        <authorList>
            <person name="Yamashiro T."/>
            <person name="Shiraishi A."/>
            <person name="Satake H."/>
            <person name="Nakayama K."/>
        </authorList>
    </citation>
    <scope>NUCLEOTIDE SEQUENCE</scope>
</reference>
<protein>
    <submittedName>
        <fullName evidence="2">Uncharacterized protein</fullName>
    </submittedName>
</protein>
<organism evidence="2 3">
    <name type="scientific">Tanacetum coccineum</name>
    <dbReference type="NCBI Taxonomy" id="301880"/>
    <lineage>
        <taxon>Eukaryota</taxon>
        <taxon>Viridiplantae</taxon>
        <taxon>Streptophyta</taxon>
        <taxon>Embryophyta</taxon>
        <taxon>Tracheophyta</taxon>
        <taxon>Spermatophyta</taxon>
        <taxon>Magnoliopsida</taxon>
        <taxon>eudicotyledons</taxon>
        <taxon>Gunneridae</taxon>
        <taxon>Pentapetalae</taxon>
        <taxon>asterids</taxon>
        <taxon>campanulids</taxon>
        <taxon>Asterales</taxon>
        <taxon>Asteraceae</taxon>
        <taxon>Asteroideae</taxon>
        <taxon>Anthemideae</taxon>
        <taxon>Anthemidinae</taxon>
        <taxon>Tanacetum</taxon>
    </lineage>
</organism>